<proteinExistence type="inferred from homology"/>
<name>A0A7I9WNB5_9MYCO</name>
<evidence type="ECO:0000256" key="1">
    <source>
        <dbReference type="ARBA" id="ARBA00007689"/>
    </source>
</evidence>
<comment type="similarity">
    <text evidence="1">Belongs to the YciI family.</text>
</comment>
<gene>
    <name evidence="3" type="ORF">MMUR_33780</name>
</gene>
<dbReference type="InterPro" id="IPR011008">
    <property type="entry name" value="Dimeric_a/b-barrel"/>
</dbReference>
<evidence type="ECO:0000259" key="2">
    <source>
        <dbReference type="Pfam" id="PF03795"/>
    </source>
</evidence>
<accession>A0A7I9WNB5</accession>
<evidence type="ECO:0000313" key="3">
    <source>
        <dbReference type="EMBL" id="GFG59242.1"/>
    </source>
</evidence>
<sequence length="105" mass="11417">MQMPLFALTYRYVDDIALITEHRSEHRAYLRRLAEEGDLVLAGGLGEPGPPSGLLILDVESVEDAEKVADNDPFQSRGIITERSVQPWAVSIGGDRLGPDASRAG</sequence>
<dbReference type="SUPFAM" id="SSF54909">
    <property type="entry name" value="Dimeric alpha+beta barrel"/>
    <property type="match status" value="1"/>
</dbReference>
<dbReference type="Pfam" id="PF03795">
    <property type="entry name" value="YCII"/>
    <property type="match status" value="1"/>
</dbReference>
<comment type="caution">
    <text evidence="3">The sequence shown here is derived from an EMBL/GenBank/DDBJ whole genome shotgun (WGS) entry which is preliminary data.</text>
</comment>
<dbReference type="InterPro" id="IPR005545">
    <property type="entry name" value="YCII"/>
</dbReference>
<dbReference type="PANTHER" id="PTHR33606">
    <property type="entry name" value="PROTEIN YCII"/>
    <property type="match status" value="1"/>
</dbReference>
<reference evidence="3 4" key="1">
    <citation type="journal article" date="2019" name="Emerg. Microbes Infect.">
        <title>Comprehensive subspecies identification of 175 nontuberculous mycobacteria species based on 7547 genomic profiles.</title>
        <authorList>
            <person name="Matsumoto Y."/>
            <person name="Kinjo T."/>
            <person name="Motooka D."/>
            <person name="Nabeya D."/>
            <person name="Jung N."/>
            <person name="Uechi K."/>
            <person name="Horii T."/>
            <person name="Iida T."/>
            <person name="Fujita J."/>
            <person name="Nakamura S."/>
        </authorList>
    </citation>
    <scope>NUCLEOTIDE SEQUENCE [LARGE SCALE GENOMIC DNA]</scope>
    <source>
        <strain evidence="3 4">JCM 13392</strain>
    </source>
</reference>
<dbReference type="AlphaFoldDB" id="A0A7I9WNB5"/>
<feature type="domain" description="YCII-related" evidence="2">
    <location>
        <begin position="17"/>
        <end position="88"/>
    </location>
</feature>
<organism evidence="3 4">
    <name type="scientific">Mycolicibacterium murale</name>
    <dbReference type="NCBI Taxonomy" id="182220"/>
    <lineage>
        <taxon>Bacteria</taxon>
        <taxon>Bacillati</taxon>
        <taxon>Actinomycetota</taxon>
        <taxon>Actinomycetes</taxon>
        <taxon>Mycobacteriales</taxon>
        <taxon>Mycobacteriaceae</taxon>
        <taxon>Mycolicibacterium</taxon>
    </lineage>
</organism>
<keyword evidence="4" id="KW-1185">Reference proteome</keyword>
<dbReference type="EMBL" id="BLKT01000003">
    <property type="protein sequence ID" value="GFG59242.1"/>
    <property type="molecule type" value="Genomic_DNA"/>
</dbReference>
<evidence type="ECO:0000313" key="4">
    <source>
        <dbReference type="Proteomes" id="UP000465241"/>
    </source>
</evidence>
<dbReference type="PANTHER" id="PTHR33606:SF3">
    <property type="entry name" value="PROTEIN YCII"/>
    <property type="match status" value="1"/>
</dbReference>
<dbReference type="Gene3D" id="3.30.70.1060">
    <property type="entry name" value="Dimeric alpha+beta barrel"/>
    <property type="match status" value="1"/>
</dbReference>
<dbReference type="InterPro" id="IPR051807">
    <property type="entry name" value="Sec-metab_biosynth-assoc"/>
</dbReference>
<dbReference type="Proteomes" id="UP000465241">
    <property type="component" value="Unassembled WGS sequence"/>
</dbReference>
<protein>
    <recommendedName>
        <fullName evidence="2">YCII-related domain-containing protein</fullName>
    </recommendedName>
</protein>